<proteinExistence type="predicted"/>
<protein>
    <submittedName>
        <fullName evidence="3">Uncharacterized protein</fullName>
    </submittedName>
</protein>
<dbReference type="SUPFAM" id="SSF82185">
    <property type="entry name" value="Histone H3 K4-specific methyltransferase SET7/9 N-terminal domain"/>
    <property type="match status" value="2"/>
</dbReference>
<evidence type="ECO:0000256" key="1">
    <source>
        <dbReference type="ARBA" id="ARBA00022737"/>
    </source>
</evidence>
<keyword evidence="1" id="KW-0677">Repeat</keyword>
<dbReference type="InterPro" id="IPR003409">
    <property type="entry name" value="MORN"/>
</dbReference>
<accession>A0AAV0W601</accession>
<dbReference type="SMART" id="SM00698">
    <property type="entry name" value="MORN"/>
    <property type="match status" value="5"/>
</dbReference>
<dbReference type="PANTHER" id="PTHR43215:SF14">
    <property type="entry name" value="RADIAL SPOKE HEAD 1 HOMOLOG"/>
    <property type="match status" value="1"/>
</dbReference>
<evidence type="ECO:0000256" key="2">
    <source>
        <dbReference type="SAM" id="MobiDB-lite"/>
    </source>
</evidence>
<organism evidence="3 4">
    <name type="scientific">Macrosiphum euphorbiae</name>
    <name type="common">potato aphid</name>
    <dbReference type="NCBI Taxonomy" id="13131"/>
    <lineage>
        <taxon>Eukaryota</taxon>
        <taxon>Metazoa</taxon>
        <taxon>Ecdysozoa</taxon>
        <taxon>Arthropoda</taxon>
        <taxon>Hexapoda</taxon>
        <taxon>Insecta</taxon>
        <taxon>Pterygota</taxon>
        <taxon>Neoptera</taxon>
        <taxon>Paraneoptera</taxon>
        <taxon>Hemiptera</taxon>
        <taxon>Sternorrhyncha</taxon>
        <taxon>Aphidomorpha</taxon>
        <taxon>Aphidoidea</taxon>
        <taxon>Aphididae</taxon>
        <taxon>Macrosiphini</taxon>
        <taxon>Macrosiphum</taxon>
    </lineage>
</organism>
<sequence length="185" mass="20441">MWISTLYRIIERTIVGGSRTLYPTSAMTLPPSDETQRKNVFTPPQGQLNDGIPEGRGIIRWLDGSWYSGEFLKGLRHGRGLHVSCEDGRRWYSGDWTNGTRNGRGETACCVGQPDGALNYSGDWVDGRPHGSGTASWPDETRYTGGWARGRQHGHGKVVWPSNDVSSLRVMIVSNFVGYSVAPIT</sequence>
<feature type="compositionally biased region" description="Polar residues" evidence="2">
    <location>
        <begin position="38"/>
        <end position="48"/>
    </location>
</feature>
<dbReference type="EMBL" id="CARXXK010000001">
    <property type="protein sequence ID" value="CAI6351205.1"/>
    <property type="molecule type" value="Genomic_DNA"/>
</dbReference>
<dbReference type="Proteomes" id="UP001160148">
    <property type="component" value="Unassembled WGS sequence"/>
</dbReference>
<dbReference type="Gene3D" id="2.20.110.10">
    <property type="entry name" value="Histone H3 K4-specific methyltransferase SET7/9 N-terminal domain"/>
    <property type="match status" value="2"/>
</dbReference>
<dbReference type="Pfam" id="PF02493">
    <property type="entry name" value="MORN"/>
    <property type="match status" value="5"/>
</dbReference>
<reference evidence="3 4" key="1">
    <citation type="submission" date="2023-01" db="EMBL/GenBank/DDBJ databases">
        <authorList>
            <person name="Whitehead M."/>
        </authorList>
    </citation>
    <scope>NUCLEOTIDE SEQUENCE [LARGE SCALE GENOMIC DNA]</scope>
</reference>
<keyword evidence="4" id="KW-1185">Reference proteome</keyword>
<name>A0AAV0W601_9HEMI</name>
<dbReference type="AlphaFoldDB" id="A0AAV0W601"/>
<gene>
    <name evidence="3" type="ORF">MEUPH1_LOCUS7575</name>
</gene>
<comment type="caution">
    <text evidence="3">The sequence shown here is derived from an EMBL/GenBank/DDBJ whole genome shotgun (WGS) entry which is preliminary data.</text>
</comment>
<evidence type="ECO:0000313" key="4">
    <source>
        <dbReference type="Proteomes" id="UP001160148"/>
    </source>
</evidence>
<dbReference type="PANTHER" id="PTHR43215">
    <property type="entry name" value="RADIAL SPOKE HEAD 1 HOMOLOG"/>
    <property type="match status" value="1"/>
</dbReference>
<feature type="region of interest" description="Disordered" evidence="2">
    <location>
        <begin position="29"/>
        <end position="48"/>
    </location>
</feature>
<evidence type="ECO:0000313" key="3">
    <source>
        <dbReference type="EMBL" id="CAI6351205.1"/>
    </source>
</evidence>